<evidence type="ECO:0000313" key="4">
    <source>
        <dbReference type="Proteomes" id="UP000717328"/>
    </source>
</evidence>
<reference evidence="3" key="2">
    <citation type="submission" date="2021-10" db="EMBL/GenBank/DDBJ databases">
        <title>Phylogenomics reveals ancestral predisposition of the termite-cultivated fungus Termitomyces towards a domesticated lifestyle.</title>
        <authorList>
            <person name="Auxier B."/>
            <person name="Grum-Grzhimaylo A."/>
            <person name="Cardenas M.E."/>
            <person name="Lodge J.D."/>
            <person name="Laessoe T."/>
            <person name="Pedersen O."/>
            <person name="Smith M.E."/>
            <person name="Kuyper T.W."/>
            <person name="Franco-Molano E.A."/>
            <person name="Baroni T.J."/>
            <person name="Aanen D.K."/>
        </authorList>
    </citation>
    <scope>NUCLEOTIDE SEQUENCE</scope>
    <source>
        <strain evidence="3">D49</strain>
    </source>
</reference>
<keyword evidence="2" id="KW-1133">Transmembrane helix</keyword>
<feature type="region of interest" description="Disordered" evidence="1">
    <location>
        <begin position="91"/>
        <end position="112"/>
    </location>
</feature>
<dbReference type="AlphaFoldDB" id="A0A9P7KNM0"/>
<proteinExistence type="predicted"/>
<keyword evidence="4" id="KW-1185">Reference proteome</keyword>
<gene>
    <name evidence="3" type="ORF">H0H81_011423</name>
</gene>
<reference evidence="3" key="1">
    <citation type="submission" date="2021-02" db="EMBL/GenBank/DDBJ databases">
        <authorList>
            <person name="Nieuwenhuis M."/>
            <person name="Van De Peppel L.J.J."/>
        </authorList>
    </citation>
    <scope>NUCLEOTIDE SEQUENCE</scope>
    <source>
        <strain evidence="3">D49</strain>
    </source>
</reference>
<feature type="transmembrane region" description="Helical" evidence="2">
    <location>
        <begin position="6"/>
        <end position="25"/>
    </location>
</feature>
<keyword evidence="2" id="KW-0472">Membrane</keyword>
<comment type="caution">
    <text evidence="3">The sequence shown here is derived from an EMBL/GenBank/DDBJ whole genome shotgun (WGS) entry which is preliminary data.</text>
</comment>
<feature type="compositionally biased region" description="Basic and acidic residues" evidence="1">
    <location>
        <begin position="95"/>
        <end position="105"/>
    </location>
</feature>
<keyword evidence="2" id="KW-0812">Transmembrane</keyword>
<accession>A0A9P7KNM0</accession>
<evidence type="ECO:0000313" key="3">
    <source>
        <dbReference type="EMBL" id="KAG5653671.1"/>
    </source>
</evidence>
<sequence length="112" mass="11964">MPYLLHPVILGVAAVVLLSLGNYQLAITVKMVDVYVAIICTLFATIWAATTSHHETNSFSPPPRTGPGMVQVEVEAGGGWTSTMEHAAETSLAQDNDKDIPDHVRGAIPMHA</sequence>
<evidence type="ECO:0000256" key="2">
    <source>
        <dbReference type="SAM" id="Phobius"/>
    </source>
</evidence>
<organism evidence="3 4">
    <name type="scientific">Sphagnurus paluster</name>
    <dbReference type="NCBI Taxonomy" id="117069"/>
    <lineage>
        <taxon>Eukaryota</taxon>
        <taxon>Fungi</taxon>
        <taxon>Dikarya</taxon>
        <taxon>Basidiomycota</taxon>
        <taxon>Agaricomycotina</taxon>
        <taxon>Agaricomycetes</taxon>
        <taxon>Agaricomycetidae</taxon>
        <taxon>Agaricales</taxon>
        <taxon>Tricholomatineae</taxon>
        <taxon>Lyophyllaceae</taxon>
        <taxon>Sphagnurus</taxon>
    </lineage>
</organism>
<dbReference type="EMBL" id="JABCKI010000039">
    <property type="protein sequence ID" value="KAG5653671.1"/>
    <property type="molecule type" value="Genomic_DNA"/>
</dbReference>
<evidence type="ECO:0000256" key="1">
    <source>
        <dbReference type="SAM" id="MobiDB-lite"/>
    </source>
</evidence>
<protein>
    <submittedName>
        <fullName evidence="3">Uncharacterized protein</fullName>
    </submittedName>
</protein>
<feature type="transmembrane region" description="Helical" evidence="2">
    <location>
        <begin position="32"/>
        <end position="50"/>
    </location>
</feature>
<name>A0A9P7KNM0_9AGAR</name>
<dbReference type="Proteomes" id="UP000717328">
    <property type="component" value="Unassembled WGS sequence"/>
</dbReference>